<evidence type="ECO:0000256" key="7">
    <source>
        <dbReference type="SAM" id="Phobius"/>
    </source>
</evidence>
<reference evidence="11" key="1">
    <citation type="submission" date="2019-02" db="EMBL/GenBank/DDBJ databases">
        <title>Complete genome sequence of Rhodoferax sp. Gr-4.</title>
        <authorList>
            <person name="Jin L."/>
        </authorList>
    </citation>
    <scope>NUCLEOTIDE SEQUENCE [LARGE SCALE GENOMIC DNA]</scope>
    <source>
        <strain evidence="11">Gr-4</strain>
    </source>
</reference>
<organism evidence="10 11">
    <name type="scientific">Rhodoferax aquaticus</name>
    <dbReference type="NCBI Taxonomy" id="2527691"/>
    <lineage>
        <taxon>Bacteria</taxon>
        <taxon>Pseudomonadati</taxon>
        <taxon>Pseudomonadota</taxon>
        <taxon>Betaproteobacteria</taxon>
        <taxon>Burkholderiales</taxon>
        <taxon>Comamonadaceae</taxon>
        <taxon>Rhodoferax</taxon>
    </lineage>
</organism>
<feature type="transmembrane region" description="Helical" evidence="7">
    <location>
        <begin position="25"/>
        <end position="44"/>
    </location>
</feature>
<dbReference type="AlphaFoldDB" id="A0A515EVT2"/>
<dbReference type="GO" id="GO:0044874">
    <property type="term" value="P:lipoprotein localization to outer membrane"/>
    <property type="evidence" value="ECO:0007669"/>
    <property type="project" value="TreeGrafter"/>
</dbReference>
<feature type="transmembrane region" description="Helical" evidence="7">
    <location>
        <begin position="436"/>
        <end position="461"/>
    </location>
</feature>
<keyword evidence="11" id="KW-1185">Reference proteome</keyword>
<evidence type="ECO:0000313" key="10">
    <source>
        <dbReference type="EMBL" id="QDL56795.1"/>
    </source>
</evidence>
<dbReference type="PANTHER" id="PTHR30489:SF0">
    <property type="entry name" value="LIPOPROTEIN-RELEASING SYSTEM TRANSMEMBRANE PROTEIN LOLE"/>
    <property type="match status" value="1"/>
</dbReference>
<feature type="transmembrane region" description="Helical" evidence="7">
    <location>
        <begin position="317"/>
        <end position="339"/>
    </location>
</feature>
<dbReference type="InterPro" id="IPR003838">
    <property type="entry name" value="ABC3_permease_C"/>
</dbReference>
<evidence type="ECO:0000256" key="5">
    <source>
        <dbReference type="ARBA" id="ARBA00022989"/>
    </source>
</evidence>
<dbReference type="GO" id="GO:0098797">
    <property type="term" value="C:plasma membrane protein complex"/>
    <property type="evidence" value="ECO:0007669"/>
    <property type="project" value="TreeGrafter"/>
</dbReference>
<feature type="domain" description="MacB-like periplasmic core" evidence="9">
    <location>
        <begin position="27"/>
        <end position="231"/>
    </location>
</feature>
<dbReference type="KEGG" id="rhg:EXZ61_12490"/>
<keyword evidence="3" id="KW-1003">Cell membrane</keyword>
<dbReference type="Proteomes" id="UP000317365">
    <property type="component" value="Chromosome"/>
</dbReference>
<accession>A0A515EVT2</accession>
<keyword evidence="6 7" id="KW-0472">Membrane</keyword>
<dbReference type="EMBL" id="CP036282">
    <property type="protein sequence ID" value="QDL56795.1"/>
    <property type="molecule type" value="Genomic_DNA"/>
</dbReference>
<evidence type="ECO:0000256" key="3">
    <source>
        <dbReference type="ARBA" id="ARBA00022475"/>
    </source>
</evidence>
<feature type="domain" description="ABC3 transporter permease C-terminal" evidence="8">
    <location>
        <begin position="264"/>
        <end position="384"/>
    </location>
</feature>
<feature type="transmembrane region" description="Helical" evidence="7">
    <location>
        <begin position="359"/>
        <end position="379"/>
    </location>
</feature>
<feature type="transmembrane region" description="Helical" evidence="7">
    <location>
        <begin position="413"/>
        <end position="430"/>
    </location>
</feature>
<comment type="subcellular location">
    <subcellularLocation>
        <location evidence="1">Cell membrane</location>
        <topology evidence="1">Multi-pass membrane protein</topology>
    </subcellularLocation>
</comment>
<dbReference type="InterPro" id="IPR051447">
    <property type="entry name" value="Lipoprotein-release_system"/>
</dbReference>
<dbReference type="PANTHER" id="PTHR30489">
    <property type="entry name" value="LIPOPROTEIN-RELEASING SYSTEM TRANSMEMBRANE PROTEIN LOLE"/>
    <property type="match status" value="1"/>
</dbReference>
<comment type="similarity">
    <text evidence="2">Belongs to the ABC-4 integral membrane protein family. LolC/E subfamily.</text>
</comment>
<feature type="transmembrane region" description="Helical" evidence="7">
    <location>
        <begin position="260"/>
        <end position="285"/>
    </location>
</feature>
<evidence type="ECO:0000256" key="4">
    <source>
        <dbReference type="ARBA" id="ARBA00022692"/>
    </source>
</evidence>
<evidence type="ECO:0000256" key="6">
    <source>
        <dbReference type="ARBA" id="ARBA00023136"/>
    </source>
</evidence>
<feature type="transmembrane region" description="Helical" evidence="7">
    <location>
        <begin position="763"/>
        <end position="787"/>
    </location>
</feature>
<protein>
    <submittedName>
        <fullName evidence="10">FtsX-like permease family protein</fullName>
    </submittedName>
</protein>
<dbReference type="RefSeq" id="WP_142814232.1">
    <property type="nucleotide sequence ID" value="NZ_CP036282.1"/>
</dbReference>
<evidence type="ECO:0000259" key="9">
    <source>
        <dbReference type="Pfam" id="PF12704"/>
    </source>
</evidence>
<gene>
    <name evidence="10" type="ORF">EXZ61_12490</name>
</gene>
<proteinExistence type="inferred from homology"/>
<keyword evidence="5 7" id="KW-1133">Transmembrane helix</keyword>
<evidence type="ECO:0000259" key="8">
    <source>
        <dbReference type="Pfam" id="PF02687"/>
    </source>
</evidence>
<feature type="transmembrane region" description="Helical" evidence="7">
    <location>
        <begin position="808"/>
        <end position="834"/>
    </location>
</feature>
<reference evidence="11" key="2">
    <citation type="journal article" date="2020" name="Int. J. Syst. Evol. Microbiol.">
        <title>Genomic insights into a novel species Rhodoferax aquaticus sp. nov., isolated from freshwater.</title>
        <authorList>
            <person name="Li T."/>
            <person name="Zhuo Y."/>
            <person name="Jin C.Z."/>
            <person name="Wu X."/>
            <person name="Ko S.R."/>
            <person name="Jin F.J."/>
            <person name="Ahn C.Y."/>
            <person name="Oh H.M."/>
            <person name="Lee H.G."/>
            <person name="Jin L."/>
        </authorList>
    </citation>
    <scope>NUCLEOTIDE SEQUENCE [LARGE SCALE GENOMIC DNA]</scope>
    <source>
        <strain evidence="11">Gr-4</strain>
    </source>
</reference>
<keyword evidence="4 7" id="KW-0812">Transmembrane</keyword>
<evidence type="ECO:0000256" key="2">
    <source>
        <dbReference type="ARBA" id="ARBA00005236"/>
    </source>
</evidence>
<feature type="transmembrane region" description="Helical" evidence="7">
    <location>
        <begin position="488"/>
        <end position="512"/>
    </location>
</feature>
<dbReference type="Pfam" id="PF02687">
    <property type="entry name" value="FtsX"/>
    <property type="match status" value="2"/>
</dbReference>
<sequence>MRSAIASLLITYSWQELRQHPWRNAAAVVSVMLGVALAFAVHVINASALDEFAQAAQSVSGKPDLEVRASGGLSGLFDEGLYPRLARHPDVAHVSPVLELSTYALRPGATPPRVLLKVVGVDALQVTAMAPDLMPQPAADADRLAIFAPDSVFLNATARTQLPQDHIDLQLGLQLKPVRVAGHVQASGAALAVMDIGAVQDLFDRQGQLSRIDLRLRPGVDKAAFIQAVQAQSDWPAGVRVSEPGEAVSRLGTLSRAYRINLTVLALVALFTGGFLVFSVLALSVTRRAQQFALLRVLGLTGAQAMRLVLLEACVLGLIGSVLGIALGTGLAMAALHFLGADLGGGYFTGGAPRLQWSAYAALGFGVLGLGAAVLGAWWPARLAQGLPPAQTLKGLGAGLGLGLGGSGGKRPWHGFVLLLIAGALAWVPPMGGIALAAYASVALLLLGGISTLPLLVGVVLDRLAPWVQGQALPLLAVERARRVRESAAVAVSGVVAALSLAVALTVMVASFRHSVTQWLDTVLPADLYVRTANSGSANDTSYFDPAFVRAARLLPEVEKLSTQRSVPLLLNPALPAVTLIARPLHGQDGGVPLPLTGAPLPVPPGAIGIYVSEAMVDLHGAGLGQNFPALNEAFRPLAPMNTAQAATFYVAGVWRDYARQFGTIAMDAADFERLSGDTRVNDLSLWLKPARPGSVEHDTAKQQLVRVEQALRDLAREQARASAPSASNTAMAQADALLEFGSTQSIRATTLTIFDRSFAVTYWLQAVAIGIGLFGVAASFSAQVLARRKEFGLLVHLGLTRQQVLKVVALEGLAWTSLGALAGIALGLAVALVLVHVVNPQSFHWTMDLNVPWLRLGALGAAVVAAGTVTVWLSGRAAAGQDAVLAVKEDW</sequence>
<name>A0A515EVT2_9BURK</name>
<feature type="transmembrane region" description="Helical" evidence="7">
    <location>
        <begin position="854"/>
        <end position="874"/>
    </location>
</feature>
<evidence type="ECO:0000313" key="11">
    <source>
        <dbReference type="Proteomes" id="UP000317365"/>
    </source>
</evidence>
<dbReference type="InterPro" id="IPR025857">
    <property type="entry name" value="MacB_PCD"/>
</dbReference>
<evidence type="ECO:0000256" key="1">
    <source>
        <dbReference type="ARBA" id="ARBA00004651"/>
    </source>
</evidence>
<feature type="domain" description="ABC3 transporter permease C-terminal" evidence="8">
    <location>
        <begin position="767"/>
        <end position="881"/>
    </location>
</feature>
<dbReference type="Pfam" id="PF12704">
    <property type="entry name" value="MacB_PCD"/>
    <property type="match status" value="1"/>
</dbReference>